<proteinExistence type="predicted"/>
<dbReference type="OrthoDB" id="514070at2759"/>
<keyword evidence="3" id="KW-1185">Reference proteome</keyword>
<accession>A0A6A6Q0I3</accession>
<dbReference type="Proteomes" id="UP000799767">
    <property type="component" value="Unassembled WGS sequence"/>
</dbReference>
<evidence type="ECO:0000313" key="2">
    <source>
        <dbReference type="EMBL" id="KAF2485792.1"/>
    </source>
</evidence>
<feature type="region of interest" description="Disordered" evidence="1">
    <location>
        <begin position="1"/>
        <end position="47"/>
    </location>
</feature>
<evidence type="ECO:0000256" key="1">
    <source>
        <dbReference type="SAM" id="MobiDB-lite"/>
    </source>
</evidence>
<feature type="compositionally biased region" description="Basic and acidic residues" evidence="1">
    <location>
        <begin position="96"/>
        <end position="119"/>
    </location>
</feature>
<feature type="compositionally biased region" description="Low complexity" evidence="1">
    <location>
        <begin position="24"/>
        <end position="33"/>
    </location>
</feature>
<feature type="region of interest" description="Disordered" evidence="1">
    <location>
        <begin position="96"/>
        <end position="152"/>
    </location>
</feature>
<evidence type="ECO:0000313" key="3">
    <source>
        <dbReference type="Proteomes" id="UP000799767"/>
    </source>
</evidence>
<protein>
    <submittedName>
        <fullName evidence="2">Uncharacterized protein</fullName>
    </submittedName>
</protein>
<reference evidence="2" key="1">
    <citation type="journal article" date="2020" name="Stud. Mycol.">
        <title>101 Dothideomycetes genomes: a test case for predicting lifestyles and emergence of pathogens.</title>
        <authorList>
            <person name="Haridas S."/>
            <person name="Albert R."/>
            <person name="Binder M."/>
            <person name="Bloem J."/>
            <person name="Labutti K."/>
            <person name="Salamov A."/>
            <person name="Andreopoulos B."/>
            <person name="Baker S."/>
            <person name="Barry K."/>
            <person name="Bills G."/>
            <person name="Bluhm B."/>
            <person name="Cannon C."/>
            <person name="Castanera R."/>
            <person name="Culley D."/>
            <person name="Daum C."/>
            <person name="Ezra D."/>
            <person name="Gonzalez J."/>
            <person name="Henrissat B."/>
            <person name="Kuo A."/>
            <person name="Liang C."/>
            <person name="Lipzen A."/>
            <person name="Lutzoni F."/>
            <person name="Magnuson J."/>
            <person name="Mondo S."/>
            <person name="Nolan M."/>
            <person name="Ohm R."/>
            <person name="Pangilinan J."/>
            <person name="Park H.-J."/>
            <person name="Ramirez L."/>
            <person name="Alfaro M."/>
            <person name="Sun H."/>
            <person name="Tritt A."/>
            <person name="Yoshinaga Y."/>
            <person name="Zwiers L.-H."/>
            <person name="Turgeon B."/>
            <person name="Goodwin S."/>
            <person name="Spatafora J."/>
            <person name="Crous P."/>
            <person name="Grigoriev I."/>
        </authorList>
    </citation>
    <scope>NUCLEOTIDE SEQUENCE</scope>
    <source>
        <strain evidence="2">CBS 113389</strain>
    </source>
</reference>
<dbReference type="GeneID" id="54470224"/>
<dbReference type="AlphaFoldDB" id="A0A6A6Q0I3"/>
<dbReference type="RefSeq" id="XP_033592361.1">
    <property type="nucleotide sequence ID" value="XM_033729222.1"/>
</dbReference>
<name>A0A6A6Q0I3_9PEZI</name>
<organism evidence="2 3">
    <name type="scientific">Neohortaea acidophila</name>
    <dbReference type="NCBI Taxonomy" id="245834"/>
    <lineage>
        <taxon>Eukaryota</taxon>
        <taxon>Fungi</taxon>
        <taxon>Dikarya</taxon>
        <taxon>Ascomycota</taxon>
        <taxon>Pezizomycotina</taxon>
        <taxon>Dothideomycetes</taxon>
        <taxon>Dothideomycetidae</taxon>
        <taxon>Mycosphaerellales</taxon>
        <taxon>Teratosphaeriaceae</taxon>
        <taxon>Neohortaea</taxon>
    </lineage>
</organism>
<dbReference type="EMBL" id="MU001633">
    <property type="protein sequence ID" value="KAF2485792.1"/>
    <property type="molecule type" value="Genomic_DNA"/>
</dbReference>
<sequence length="223" mass="24315">MPASTRSSKKQVSLEDVGAGRTENANPSSNKASSNKRKASEDNASDSVTINRAPVLELWASCVTQFLYPSLSWSTCLSAGGAISTITAIAKGRSIGKIDKPDPEEAEKRKQARQDKAEKEELDEIEPMSFKLSLDNEGHAMVGGKPKKPNEETLAKKYGEQYDSVKETFKDALKAWKSREDDLNSQAFGMYEQFRPTVPPGQSGWGRKGQLNLEAVKSAVSGD</sequence>
<gene>
    <name evidence="2" type="ORF">BDY17DRAFT_111666</name>
</gene>